<evidence type="ECO:0000256" key="5">
    <source>
        <dbReference type="ARBA" id="ARBA00022801"/>
    </source>
</evidence>
<dbReference type="GO" id="GO:0004222">
    <property type="term" value="F:metalloendopeptidase activity"/>
    <property type="evidence" value="ECO:0007669"/>
    <property type="project" value="InterPro"/>
</dbReference>
<comment type="cofactor">
    <cofactor evidence="7">
        <name>Zn(2+)</name>
        <dbReference type="ChEBI" id="CHEBI:29105"/>
    </cofactor>
    <text evidence="7">Binds 1 zinc ion.</text>
</comment>
<evidence type="ECO:0000256" key="2">
    <source>
        <dbReference type="ARBA" id="ARBA00022722"/>
    </source>
</evidence>
<keyword evidence="4 7" id="KW-0255">Endonuclease</keyword>
<dbReference type="RefSeq" id="WP_084282917.1">
    <property type="nucleotide sequence ID" value="NZ_FWXJ01000003.1"/>
</dbReference>
<dbReference type="PROSITE" id="PS01306">
    <property type="entry name" value="UPF0054"/>
    <property type="match status" value="1"/>
</dbReference>
<dbReference type="GO" id="GO:0005737">
    <property type="term" value="C:cytoplasm"/>
    <property type="evidence" value="ECO:0007669"/>
    <property type="project" value="UniProtKB-SubCell"/>
</dbReference>
<dbReference type="SUPFAM" id="SSF55486">
    <property type="entry name" value="Metalloproteases ('zincins'), catalytic domain"/>
    <property type="match status" value="1"/>
</dbReference>
<dbReference type="GO" id="GO:0004521">
    <property type="term" value="F:RNA endonuclease activity"/>
    <property type="evidence" value="ECO:0007669"/>
    <property type="project" value="UniProtKB-UniRule"/>
</dbReference>
<dbReference type="Pfam" id="PF02130">
    <property type="entry name" value="YbeY"/>
    <property type="match status" value="1"/>
</dbReference>
<dbReference type="OrthoDB" id="9807740at2"/>
<feature type="binding site" evidence="7">
    <location>
        <position position="129"/>
    </location>
    <ligand>
        <name>Zn(2+)</name>
        <dbReference type="ChEBI" id="CHEBI:29105"/>
        <note>catalytic</note>
    </ligand>
</feature>
<accession>A0A1W1YND5</accession>
<keyword evidence="9" id="KW-1185">Reference proteome</keyword>
<evidence type="ECO:0000256" key="6">
    <source>
        <dbReference type="ARBA" id="ARBA00022833"/>
    </source>
</evidence>
<dbReference type="PANTHER" id="PTHR46986">
    <property type="entry name" value="ENDORIBONUCLEASE YBEY, CHLOROPLASTIC"/>
    <property type="match status" value="1"/>
</dbReference>
<evidence type="ECO:0000256" key="3">
    <source>
        <dbReference type="ARBA" id="ARBA00022723"/>
    </source>
</evidence>
<dbReference type="NCBIfam" id="TIGR00043">
    <property type="entry name" value="rRNA maturation RNase YbeY"/>
    <property type="match status" value="1"/>
</dbReference>
<dbReference type="GO" id="GO:0008270">
    <property type="term" value="F:zinc ion binding"/>
    <property type="evidence" value="ECO:0007669"/>
    <property type="project" value="UniProtKB-UniRule"/>
</dbReference>
<sequence>MPSQKYLVNTQFASTAIQNKWEPLLANAQLKKWIKAACKLPFEFTLRLVNAKEGLALNQAYRDGDHATNILTFSLNDEDSDLTKDTILADFVFCMPVIEKEAKAQGKEVLHHFIHLLVHGVLHAQGFDHEDPIEAEAMEALEIAILHRLKLENPYI</sequence>
<keyword evidence="7" id="KW-0963">Cytoplasm</keyword>
<keyword evidence="5 7" id="KW-0378">Hydrolase</keyword>
<keyword evidence="7" id="KW-0690">Ribosome biogenesis</keyword>
<evidence type="ECO:0000256" key="1">
    <source>
        <dbReference type="ARBA" id="ARBA00010875"/>
    </source>
</evidence>
<dbReference type="PANTHER" id="PTHR46986:SF1">
    <property type="entry name" value="ENDORIBONUCLEASE YBEY, CHLOROPLASTIC"/>
    <property type="match status" value="1"/>
</dbReference>
<dbReference type="InterPro" id="IPR002036">
    <property type="entry name" value="YbeY"/>
</dbReference>
<comment type="similarity">
    <text evidence="1 7">Belongs to the endoribonuclease YbeY family.</text>
</comment>
<feature type="binding site" evidence="7">
    <location>
        <position position="119"/>
    </location>
    <ligand>
        <name>Zn(2+)</name>
        <dbReference type="ChEBI" id="CHEBI:29105"/>
        <note>catalytic</note>
    </ligand>
</feature>
<keyword evidence="2 7" id="KW-0540">Nuclease</keyword>
<feature type="binding site" evidence="7">
    <location>
        <position position="123"/>
    </location>
    <ligand>
        <name>Zn(2+)</name>
        <dbReference type="ChEBI" id="CHEBI:29105"/>
        <note>catalytic</note>
    </ligand>
</feature>
<dbReference type="Proteomes" id="UP000192708">
    <property type="component" value="Unassembled WGS sequence"/>
</dbReference>
<dbReference type="STRING" id="1938817.SAMN06296008_103206"/>
<evidence type="ECO:0000313" key="8">
    <source>
        <dbReference type="EMBL" id="SMC37642.1"/>
    </source>
</evidence>
<protein>
    <recommendedName>
        <fullName evidence="7">Endoribonuclease YbeY</fullName>
        <ecNumber evidence="7">3.1.-.-</ecNumber>
    </recommendedName>
</protein>
<gene>
    <name evidence="7" type="primary">ybeY</name>
    <name evidence="8" type="ORF">SAMN06296008_103206</name>
</gene>
<keyword evidence="7" id="KW-0698">rRNA processing</keyword>
<keyword evidence="6 7" id="KW-0862">Zinc</keyword>
<organism evidence="8 9">
    <name type="scientific">Polynucleobacter kasalickyi</name>
    <dbReference type="NCBI Taxonomy" id="1938817"/>
    <lineage>
        <taxon>Bacteria</taxon>
        <taxon>Pseudomonadati</taxon>
        <taxon>Pseudomonadota</taxon>
        <taxon>Betaproteobacteria</taxon>
        <taxon>Burkholderiales</taxon>
        <taxon>Burkholderiaceae</taxon>
        <taxon>Polynucleobacter</taxon>
    </lineage>
</organism>
<dbReference type="Gene3D" id="3.40.390.30">
    <property type="entry name" value="Metalloproteases ('zincins'), catalytic domain"/>
    <property type="match status" value="1"/>
</dbReference>
<dbReference type="EMBL" id="FWXJ01000003">
    <property type="protein sequence ID" value="SMC37642.1"/>
    <property type="molecule type" value="Genomic_DNA"/>
</dbReference>
<comment type="function">
    <text evidence="7">Single strand-specific metallo-endoribonuclease involved in late-stage 70S ribosome quality control and in maturation of the 3' terminus of the 16S rRNA.</text>
</comment>
<proteinExistence type="inferred from homology"/>
<reference evidence="8 9" key="1">
    <citation type="submission" date="2017-04" db="EMBL/GenBank/DDBJ databases">
        <authorList>
            <person name="Afonso C.L."/>
            <person name="Miller P.J."/>
            <person name="Scott M.A."/>
            <person name="Spackman E."/>
            <person name="Goraichik I."/>
            <person name="Dimitrov K.M."/>
            <person name="Suarez D.L."/>
            <person name="Swayne D.E."/>
        </authorList>
    </citation>
    <scope>NUCLEOTIDE SEQUENCE [LARGE SCALE GENOMIC DNA]</scope>
    <source>
        <strain evidence="8 9">VK13</strain>
    </source>
</reference>
<evidence type="ECO:0000313" key="9">
    <source>
        <dbReference type="Proteomes" id="UP000192708"/>
    </source>
</evidence>
<dbReference type="EC" id="3.1.-.-" evidence="7"/>
<dbReference type="InterPro" id="IPR023091">
    <property type="entry name" value="MetalPrtase_cat_dom_sf_prd"/>
</dbReference>
<name>A0A1W1YND5_9BURK</name>
<dbReference type="GO" id="GO:0006364">
    <property type="term" value="P:rRNA processing"/>
    <property type="evidence" value="ECO:0007669"/>
    <property type="project" value="UniProtKB-UniRule"/>
</dbReference>
<comment type="subcellular location">
    <subcellularLocation>
        <location evidence="7">Cytoplasm</location>
    </subcellularLocation>
</comment>
<dbReference type="HAMAP" id="MF_00009">
    <property type="entry name" value="Endoribonucl_YbeY"/>
    <property type="match status" value="1"/>
</dbReference>
<evidence type="ECO:0000256" key="4">
    <source>
        <dbReference type="ARBA" id="ARBA00022759"/>
    </source>
</evidence>
<dbReference type="AlphaFoldDB" id="A0A1W1YND5"/>
<evidence type="ECO:0000256" key="7">
    <source>
        <dbReference type="HAMAP-Rule" id="MF_00009"/>
    </source>
</evidence>
<dbReference type="InterPro" id="IPR020549">
    <property type="entry name" value="YbeY_CS"/>
</dbReference>
<keyword evidence="3 7" id="KW-0479">Metal-binding</keyword>